<evidence type="ECO:0000313" key="2">
    <source>
        <dbReference type="Proteomes" id="UP000194860"/>
    </source>
</evidence>
<reference evidence="1 2" key="1">
    <citation type="submission" date="2016-10" db="EMBL/GenBank/DDBJ databases">
        <title>Comparative genomics of Bacillus thuringiensis reveals a path to pathogens against multiple invertebrate hosts.</title>
        <authorList>
            <person name="Zheng J."/>
            <person name="Gao Q."/>
            <person name="Liu H."/>
            <person name="Peng D."/>
            <person name="Ruan L."/>
            <person name="Sun M."/>
        </authorList>
    </citation>
    <scope>NUCLEOTIDE SEQUENCE [LARGE SCALE GENOMIC DNA]</scope>
    <source>
        <strain evidence="1">BGSC 4BM1</strain>
    </source>
</reference>
<comment type="caution">
    <text evidence="1">The sequence shown here is derived from an EMBL/GenBank/DDBJ whole genome shotgun (WGS) entry which is preliminary data.</text>
</comment>
<dbReference type="EMBL" id="NFDG01000128">
    <property type="protein sequence ID" value="OTY12064.1"/>
    <property type="molecule type" value="Genomic_DNA"/>
</dbReference>
<accession>A0A243A429</accession>
<name>A0A243A429_BACTU</name>
<dbReference type="AlphaFoldDB" id="A0A243A429"/>
<protein>
    <submittedName>
        <fullName evidence="1">Uncharacterized protein</fullName>
    </submittedName>
</protein>
<evidence type="ECO:0000313" key="1">
    <source>
        <dbReference type="EMBL" id="OTY12064.1"/>
    </source>
</evidence>
<sequence length="67" mass="8014">MIMSDKVKLLLVEHDFLLMMYLNQSGVKEQWNFLFTYFFEGAVCCSLTWDKVKSIALIEEKRYVVRD</sequence>
<organism evidence="1 2">
    <name type="scientific">Bacillus thuringiensis serovar navarrensis</name>
    <dbReference type="NCBI Taxonomy" id="339658"/>
    <lineage>
        <taxon>Bacteria</taxon>
        <taxon>Bacillati</taxon>
        <taxon>Bacillota</taxon>
        <taxon>Bacilli</taxon>
        <taxon>Bacillales</taxon>
        <taxon>Bacillaceae</taxon>
        <taxon>Bacillus</taxon>
        <taxon>Bacillus cereus group</taxon>
    </lineage>
</organism>
<gene>
    <name evidence="1" type="ORF">BK732_25620</name>
</gene>
<proteinExistence type="predicted"/>
<dbReference type="Proteomes" id="UP000194860">
    <property type="component" value="Unassembled WGS sequence"/>
</dbReference>